<sequence>MKLEEIFEVVKEQGLEQWDIGGPGGSLDFWGVMIDNKQIAKELKRMYRTDKKSLDLLYEKINAPLIVLEKYEGKPRLVNLAYGDCDSKKVNIKDVDPEDLMAAKVYTLSKKRAVTFKKTNEYEAFAYKSFQEDINLPRHCCCIIHENECPVSYLYKR</sequence>
<name>D2EFM0_PARA4</name>
<gene>
    <name evidence="1" type="ORF">BJBARM4_0539</name>
</gene>
<protein>
    <submittedName>
        <fullName evidence="1">Uncharacterized protein</fullName>
    </submittedName>
</protein>
<dbReference type="Proteomes" id="UP000009375">
    <property type="component" value="Unassembled WGS sequence"/>
</dbReference>
<evidence type="ECO:0000313" key="1">
    <source>
        <dbReference type="EMBL" id="EEZ92830.1"/>
    </source>
</evidence>
<evidence type="ECO:0000313" key="2">
    <source>
        <dbReference type="Proteomes" id="UP000009375"/>
    </source>
</evidence>
<organism evidence="1 2">
    <name type="scientific">Candidatus Parvarchaeum acidiphilum ARMAN-4</name>
    <dbReference type="NCBI Taxonomy" id="662760"/>
    <lineage>
        <taxon>Archaea</taxon>
        <taxon>Candidatus Parvarchaeota</taxon>
        <taxon>Candidatus Parvarchaeum</taxon>
    </lineage>
</organism>
<accession>D2EFM0</accession>
<dbReference type="EMBL" id="GG730047">
    <property type="protein sequence ID" value="EEZ92830.1"/>
    <property type="molecule type" value="Genomic_DNA"/>
</dbReference>
<reference evidence="1 2" key="1">
    <citation type="journal article" date="2010" name="Proc. Natl. Acad. Sci. U.S.A.">
        <title>Enigmatic, ultrasmall, uncultivated Archaea.</title>
        <authorList>
            <person name="Baker B.J."/>
            <person name="Comolli L.R."/>
            <person name="Dick G.J."/>
            <person name="Hauser L.J."/>
            <person name="Hyatt D."/>
            <person name="Dill B.D."/>
            <person name="Land M.L."/>
            <person name="Verberkmoes N.C."/>
            <person name="Hettich R.L."/>
            <person name="Banfield J.F."/>
        </authorList>
    </citation>
    <scope>NUCLEOTIDE SEQUENCE [LARGE SCALE GENOMIC DNA]</scope>
</reference>
<proteinExistence type="predicted"/>
<dbReference type="AlphaFoldDB" id="D2EFM0"/>